<gene>
    <name evidence="2" type="ORF">QNI16_12700</name>
</gene>
<keyword evidence="1" id="KW-0732">Signal</keyword>
<organism evidence="2 3">
    <name type="scientific">Xanthocytophaga flava</name>
    <dbReference type="NCBI Taxonomy" id="3048013"/>
    <lineage>
        <taxon>Bacteria</taxon>
        <taxon>Pseudomonadati</taxon>
        <taxon>Bacteroidota</taxon>
        <taxon>Cytophagia</taxon>
        <taxon>Cytophagales</taxon>
        <taxon>Rhodocytophagaceae</taxon>
        <taxon>Xanthocytophaga</taxon>
    </lineage>
</organism>
<comment type="caution">
    <text evidence="2">The sequence shown here is derived from an EMBL/GenBank/DDBJ whole genome shotgun (WGS) entry which is preliminary data.</text>
</comment>
<evidence type="ECO:0000313" key="3">
    <source>
        <dbReference type="Proteomes" id="UP001241110"/>
    </source>
</evidence>
<evidence type="ECO:0008006" key="4">
    <source>
        <dbReference type="Google" id="ProtNLM"/>
    </source>
</evidence>
<dbReference type="RefSeq" id="WP_313978991.1">
    <property type="nucleotide sequence ID" value="NZ_JASJOS010000005.1"/>
</dbReference>
<name>A0AAE3U601_9BACT</name>
<dbReference type="InterPro" id="IPR021457">
    <property type="entry name" value="DUF3108"/>
</dbReference>
<dbReference type="AlphaFoldDB" id="A0AAE3U601"/>
<proteinExistence type="predicted"/>
<feature type="signal peptide" evidence="1">
    <location>
        <begin position="1"/>
        <end position="21"/>
    </location>
</feature>
<evidence type="ECO:0000313" key="2">
    <source>
        <dbReference type="EMBL" id="MDJ1481349.1"/>
    </source>
</evidence>
<reference evidence="2" key="1">
    <citation type="submission" date="2023-05" db="EMBL/GenBank/DDBJ databases">
        <authorList>
            <person name="Zhang X."/>
        </authorList>
    </citation>
    <scope>NUCLEOTIDE SEQUENCE</scope>
    <source>
        <strain evidence="2">YF14B1</strain>
    </source>
</reference>
<protein>
    <recommendedName>
        <fullName evidence="4">DUF3108 domain-containing protein</fullName>
    </recommendedName>
</protein>
<feature type="chain" id="PRO_5041939492" description="DUF3108 domain-containing protein" evidence="1">
    <location>
        <begin position="22"/>
        <end position="249"/>
    </location>
</feature>
<sequence>MLRFFATTLCIVLSHMYSVWAQTDTIDVKNKKLLIRQLKPTKRQYMVYLKIPQKNNLITNVSLWTREVSFQKDMVVISQQWSGQDTLTNRKLWSLCKKDNFEPVYHYTYMPKMGVAAFNFGAKQITGADSVDNNTKKDFQVALKHPTFNWELDLETFEMLPLGIGKTFIIDFYHPGGSQTPAYYTYKVTGSEKLEVSTGKETDCWMLRIDYNADSYATFWITKQNPEVLKMEEFYKGIYRYKVKLATSI</sequence>
<evidence type="ECO:0000256" key="1">
    <source>
        <dbReference type="SAM" id="SignalP"/>
    </source>
</evidence>
<dbReference type="Pfam" id="PF11306">
    <property type="entry name" value="DUF3108"/>
    <property type="match status" value="1"/>
</dbReference>
<accession>A0AAE3U601</accession>
<dbReference type="Proteomes" id="UP001241110">
    <property type="component" value="Unassembled WGS sequence"/>
</dbReference>
<dbReference type="EMBL" id="JASJOS010000005">
    <property type="protein sequence ID" value="MDJ1481349.1"/>
    <property type="molecule type" value="Genomic_DNA"/>
</dbReference>